<evidence type="ECO:0000256" key="4">
    <source>
        <dbReference type="ARBA" id="ARBA00022989"/>
    </source>
</evidence>
<feature type="transmembrane region" description="Helical" evidence="8">
    <location>
        <begin position="818"/>
        <end position="837"/>
    </location>
</feature>
<accession>A0AAD2JMT8</accession>
<dbReference type="Proteomes" id="UP001295423">
    <property type="component" value="Unassembled WGS sequence"/>
</dbReference>
<proteinExistence type="predicted"/>
<feature type="domain" description="Ion transport" evidence="9">
    <location>
        <begin position="760"/>
        <end position="943"/>
    </location>
</feature>
<feature type="transmembrane region" description="Helical" evidence="8">
    <location>
        <begin position="719"/>
        <end position="739"/>
    </location>
</feature>
<feature type="transmembrane region" description="Helical" evidence="8">
    <location>
        <begin position="759"/>
        <end position="780"/>
    </location>
</feature>
<dbReference type="EMBL" id="CAKOGP040002214">
    <property type="protein sequence ID" value="CAJ1965696.1"/>
    <property type="molecule type" value="Genomic_DNA"/>
</dbReference>
<gene>
    <name evidence="10" type="ORF">CYCCA115_LOCUS21289</name>
</gene>
<dbReference type="PROSITE" id="PS50297">
    <property type="entry name" value="ANK_REP_REGION"/>
    <property type="match status" value="2"/>
</dbReference>
<dbReference type="InterPro" id="IPR005821">
    <property type="entry name" value="Ion_trans_dom"/>
</dbReference>
<dbReference type="Gene3D" id="1.25.40.20">
    <property type="entry name" value="Ankyrin repeat-containing domain"/>
    <property type="match status" value="3"/>
</dbReference>
<dbReference type="PANTHER" id="PTHR24123">
    <property type="entry name" value="ANKYRIN REPEAT-CONTAINING"/>
    <property type="match status" value="1"/>
</dbReference>
<evidence type="ECO:0000313" key="11">
    <source>
        <dbReference type="Proteomes" id="UP001295423"/>
    </source>
</evidence>
<keyword evidence="5 7" id="KW-0040">ANK repeat</keyword>
<feature type="transmembrane region" description="Helical" evidence="8">
    <location>
        <begin position="919"/>
        <end position="941"/>
    </location>
</feature>
<feature type="repeat" description="ANK" evidence="7">
    <location>
        <begin position="348"/>
        <end position="372"/>
    </location>
</feature>
<reference evidence="10" key="1">
    <citation type="submission" date="2023-08" db="EMBL/GenBank/DDBJ databases">
        <authorList>
            <person name="Audoor S."/>
            <person name="Bilcke G."/>
        </authorList>
    </citation>
    <scope>NUCLEOTIDE SEQUENCE</scope>
</reference>
<dbReference type="Pfam" id="PF00520">
    <property type="entry name" value="Ion_trans"/>
    <property type="match status" value="1"/>
</dbReference>
<dbReference type="SMART" id="SM00248">
    <property type="entry name" value="ANK"/>
    <property type="match status" value="11"/>
</dbReference>
<feature type="repeat" description="ANK" evidence="7">
    <location>
        <begin position="69"/>
        <end position="101"/>
    </location>
</feature>
<keyword evidence="4 8" id="KW-1133">Transmembrane helix</keyword>
<evidence type="ECO:0000256" key="7">
    <source>
        <dbReference type="PROSITE-ProRule" id="PRU00023"/>
    </source>
</evidence>
<dbReference type="SUPFAM" id="SSF48403">
    <property type="entry name" value="Ankyrin repeat"/>
    <property type="match status" value="2"/>
</dbReference>
<keyword evidence="3" id="KW-0677">Repeat</keyword>
<feature type="transmembrane region" description="Helical" evidence="8">
    <location>
        <begin position="792"/>
        <end position="812"/>
    </location>
</feature>
<dbReference type="GO" id="GO:0005216">
    <property type="term" value="F:monoatomic ion channel activity"/>
    <property type="evidence" value="ECO:0007669"/>
    <property type="project" value="InterPro"/>
</dbReference>
<evidence type="ECO:0000256" key="1">
    <source>
        <dbReference type="ARBA" id="ARBA00004141"/>
    </source>
</evidence>
<evidence type="ECO:0000256" key="3">
    <source>
        <dbReference type="ARBA" id="ARBA00022737"/>
    </source>
</evidence>
<evidence type="ECO:0000313" key="10">
    <source>
        <dbReference type="EMBL" id="CAJ1965696.1"/>
    </source>
</evidence>
<keyword evidence="2 8" id="KW-0812">Transmembrane</keyword>
<comment type="caution">
    <text evidence="10">The sequence shown here is derived from an EMBL/GenBank/DDBJ whole genome shotgun (WGS) entry which is preliminary data.</text>
</comment>
<dbReference type="Pfam" id="PF00023">
    <property type="entry name" value="Ank"/>
    <property type="match status" value="1"/>
</dbReference>
<organism evidence="10 11">
    <name type="scientific">Cylindrotheca closterium</name>
    <dbReference type="NCBI Taxonomy" id="2856"/>
    <lineage>
        <taxon>Eukaryota</taxon>
        <taxon>Sar</taxon>
        <taxon>Stramenopiles</taxon>
        <taxon>Ochrophyta</taxon>
        <taxon>Bacillariophyta</taxon>
        <taxon>Bacillariophyceae</taxon>
        <taxon>Bacillariophycidae</taxon>
        <taxon>Bacillariales</taxon>
        <taxon>Bacillariaceae</taxon>
        <taxon>Cylindrotheca</taxon>
    </lineage>
</organism>
<keyword evidence="11" id="KW-1185">Reference proteome</keyword>
<dbReference type="Pfam" id="PF12796">
    <property type="entry name" value="Ank_2"/>
    <property type="match status" value="2"/>
</dbReference>
<evidence type="ECO:0000256" key="6">
    <source>
        <dbReference type="ARBA" id="ARBA00023136"/>
    </source>
</evidence>
<sequence length="1146" mass="129950">MDIFTKFKDPKYEDRQLADLVLHSSLDVHKQDQYGWTLLALAAKTAKPLTAAALIEERNANVDQTNKHDKSTPLFWAAREGDDDIVELLLKHDANPNKATKNGLTPLLVAARERQDKVIKVLLVSPKVNVDQTDHVHRTPLHYACESKPSESEPKSTAKLLIERGASNLPDNNGITPFHIVQEAMAELLSALLDLEKRHLKLLGNYPFGASYLVKDPYGHLPANQAVRFGSDHLVEMLTLADETNVLAETLGQSGYSPLHRSLTISYQLSKRESIVEFLLKSKKEHGFDDHKYHAKIIESVRRPDPKGNYPLHLALQFSPSKKIIKLLLEADPYEPGRKQILSIPGSDGFTPLHTAIATDHLDKEIIKMLIKYDKTGETVLTREPKNRKLPIHFSFDKSLPSVDELKAVVDGDWEKRSVYMRDGNGSIALHHLLRKQTKDDDPKLVAALAEILLSESEKQTFGKEDGLPGAEKYSPLVMLEDRDTGMLPLHMAYKYGAPFEVIDLLMKFEDPNEETSRPSLIVDKAGKLPLHHACENPSTNPASIYLLLAHSELDSIAAMEDIKRENLSKYLDYIYPLLENKKLDTIAAIDKQKNLPLFLALRLENVDLNLLDALLPDKGSQLTEMSSMRRKMEEPKDLLDKISPNTMNEELKELLQQKIESKTAFRGIVNVNAIEWLYHKCRGAGIEDYKVNDAIMATLDSQTTIDWLNAKSYSRWSVFLLMSDMYGHITWIIVFITASKTYLSNLYLGNNEDYQYSGRILLFVSGYFLIFREAIEVFGNDSLWTYLKDPWNWFEMAAIACVITSGTYFVYEEQSEIAPLLITTGLFQFAFAVSFLRTTFLAYAQFVGGILNILYELIPFFLVTGMILMAFAFASFVQNFNDDDEEIRANFANFGESFLTLFGEFLGGPERPKTVSDILFGVISVVILLNVVIAIISNAWDDSTGETTIRFWQYRLGFIEEVAYTKEVLKKPVTWFRQCCIGDRTHRKRTVIQPLPPTTKTTPEEKEVSPSVHKVKHHLAKPHDVHKPDLTAWETFGFWVSYLFLLLLGLCSFGQAWPNRIRKDVFGRNKRTVVLKKEDKEANSATLDGIHKSVQQLNGANMEERMKKVEADMQGMKGTMNEVHDLLKKLAPKQSPEPQRGTEET</sequence>
<dbReference type="PROSITE" id="PS50088">
    <property type="entry name" value="ANK_REPEAT"/>
    <property type="match status" value="2"/>
</dbReference>
<comment type="subcellular location">
    <subcellularLocation>
        <location evidence="1">Membrane</location>
        <topology evidence="1">Multi-pass membrane protein</topology>
    </subcellularLocation>
</comment>
<protein>
    <recommendedName>
        <fullName evidence="9">Ion transport domain-containing protein</fullName>
    </recommendedName>
</protein>
<dbReference type="AlphaFoldDB" id="A0AAD2JMT8"/>
<dbReference type="InterPro" id="IPR051165">
    <property type="entry name" value="Multifunctional_ANK_Repeat"/>
</dbReference>
<feature type="transmembrane region" description="Helical" evidence="8">
    <location>
        <begin position="890"/>
        <end position="907"/>
    </location>
</feature>
<dbReference type="InterPro" id="IPR002110">
    <property type="entry name" value="Ankyrin_rpt"/>
</dbReference>
<dbReference type="GO" id="GO:0016020">
    <property type="term" value="C:membrane"/>
    <property type="evidence" value="ECO:0007669"/>
    <property type="project" value="UniProtKB-SubCell"/>
</dbReference>
<dbReference type="PANTHER" id="PTHR24123:SF141">
    <property type="entry name" value="ANKYRIN 2, ISOFORM U"/>
    <property type="match status" value="1"/>
</dbReference>
<evidence type="ECO:0000256" key="2">
    <source>
        <dbReference type="ARBA" id="ARBA00022692"/>
    </source>
</evidence>
<keyword evidence="6 8" id="KW-0472">Membrane</keyword>
<dbReference type="InterPro" id="IPR036770">
    <property type="entry name" value="Ankyrin_rpt-contain_sf"/>
</dbReference>
<evidence type="ECO:0000259" key="9">
    <source>
        <dbReference type="Pfam" id="PF00520"/>
    </source>
</evidence>
<name>A0AAD2JMT8_9STRA</name>
<feature type="transmembrane region" description="Helical" evidence="8">
    <location>
        <begin position="1037"/>
        <end position="1059"/>
    </location>
</feature>
<evidence type="ECO:0000256" key="5">
    <source>
        <dbReference type="ARBA" id="ARBA00023043"/>
    </source>
</evidence>
<feature type="transmembrane region" description="Helical" evidence="8">
    <location>
        <begin position="858"/>
        <end position="878"/>
    </location>
</feature>
<evidence type="ECO:0000256" key="8">
    <source>
        <dbReference type="SAM" id="Phobius"/>
    </source>
</evidence>